<feature type="transmembrane region" description="Helical" evidence="8">
    <location>
        <begin position="91"/>
        <end position="113"/>
    </location>
</feature>
<feature type="transmembrane region" description="Helical" evidence="8">
    <location>
        <begin position="260"/>
        <end position="278"/>
    </location>
</feature>
<feature type="transmembrane region" description="Helical" evidence="8">
    <location>
        <begin position="290"/>
        <end position="308"/>
    </location>
</feature>
<feature type="region of interest" description="Disordered" evidence="7">
    <location>
        <begin position="14"/>
        <end position="39"/>
    </location>
</feature>
<keyword evidence="4 8" id="KW-0812">Transmembrane</keyword>
<dbReference type="InterPro" id="IPR011701">
    <property type="entry name" value="MFS"/>
</dbReference>
<evidence type="ECO:0000256" key="8">
    <source>
        <dbReference type="SAM" id="Phobius"/>
    </source>
</evidence>
<feature type="transmembrane region" description="Helical" evidence="8">
    <location>
        <begin position="320"/>
        <end position="343"/>
    </location>
</feature>
<keyword evidence="3" id="KW-0813">Transport</keyword>
<gene>
    <name evidence="10" type="ORF">OCU04_011781</name>
</gene>
<dbReference type="InterPro" id="IPR051788">
    <property type="entry name" value="MFS_Transporter"/>
</dbReference>
<reference evidence="10" key="1">
    <citation type="submission" date="2022-11" db="EMBL/GenBank/DDBJ databases">
        <title>Genome Resource of Sclerotinia nivalis Strain SnTB1, a Plant Pathogen Isolated from American Ginseng.</title>
        <authorList>
            <person name="Fan S."/>
        </authorList>
    </citation>
    <scope>NUCLEOTIDE SEQUENCE</scope>
    <source>
        <strain evidence="10">SnTB1</strain>
    </source>
</reference>
<dbReference type="AlphaFoldDB" id="A0A9X0AAU8"/>
<dbReference type="PANTHER" id="PTHR23514">
    <property type="entry name" value="BYPASS OF STOP CODON PROTEIN 6"/>
    <property type="match status" value="1"/>
</dbReference>
<evidence type="ECO:0000256" key="5">
    <source>
        <dbReference type="ARBA" id="ARBA00022989"/>
    </source>
</evidence>
<dbReference type="GO" id="GO:0012505">
    <property type="term" value="C:endomembrane system"/>
    <property type="evidence" value="ECO:0007669"/>
    <property type="project" value="UniProtKB-SubCell"/>
</dbReference>
<dbReference type="InterPro" id="IPR020846">
    <property type="entry name" value="MFS_dom"/>
</dbReference>
<comment type="similarity">
    <text evidence="2">Belongs to the major facilitator superfamily.</text>
</comment>
<comment type="subcellular location">
    <subcellularLocation>
        <location evidence="1">Endomembrane system</location>
        <topology evidence="1">Multi-pass membrane protein</topology>
    </subcellularLocation>
</comment>
<evidence type="ECO:0000313" key="10">
    <source>
        <dbReference type="EMBL" id="KAJ8058793.1"/>
    </source>
</evidence>
<dbReference type="GO" id="GO:0016020">
    <property type="term" value="C:membrane"/>
    <property type="evidence" value="ECO:0007669"/>
    <property type="project" value="TreeGrafter"/>
</dbReference>
<dbReference type="FunFam" id="1.20.1250.20:FF:000286">
    <property type="entry name" value="MFS efflux transporter"/>
    <property type="match status" value="1"/>
</dbReference>
<dbReference type="PANTHER" id="PTHR23514:SF3">
    <property type="entry name" value="BYPASS OF STOP CODON PROTEIN 6"/>
    <property type="match status" value="1"/>
</dbReference>
<feature type="transmembrane region" description="Helical" evidence="8">
    <location>
        <begin position="373"/>
        <end position="395"/>
    </location>
</feature>
<feature type="compositionally biased region" description="Basic and acidic residues" evidence="7">
    <location>
        <begin position="25"/>
        <end position="36"/>
    </location>
</feature>
<evidence type="ECO:0000259" key="9">
    <source>
        <dbReference type="PROSITE" id="PS50850"/>
    </source>
</evidence>
<dbReference type="Gene3D" id="1.20.1250.20">
    <property type="entry name" value="MFS general substrate transporter like domains"/>
    <property type="match status" value="2"/>
</dbReference>
<dbReference type="FunFam" id="1.20.1250.20:FF:000308">
    <property type="entry name" value="MFS efflux transporter"/>
    <property type="match status" value="1"/>
</dbReference>
<feature type="transmembrane region" description="Helical" evidence="8">
    <location>
        <begin position="149"/>
        <end position="171"/>
    </location>
</feature>
<sequence>MATTTATLIELQSFPNDSSPWVPSTRDESDLEDVRQDTTPPTNAVEVLQSWNYPPENVFRVGASFWAFFLVGMNDGSYGALIPFLEQYYHLSYTAISLIFLSPFAGYTFASLINDPVHVHFGQRGVAIIAGLCHLISYIVLSLHPPYPVLVVMFIFVGMGNGLLDAAWCAWIGNMVSANQMQGFLQACYSLGGTVAPLISAEMLAKAGLEWYYFYYIMAAVAATELITSTLAFWAQTGHVYALENPRDVNAKTGRLREALSHKLTWIFAAFIFGYVGAEGTSSQQQHTSIILTNITVSLGGWIVTFMTQARSGTTFSSSLTSTGFWAGMTVGRMCLAFLTAWLGEFTSVLVYLGICLVLELLFWLIPSFYVSAVAVALLGMFLGPLFPTAIVLVTKLMPKELHVGSVGFATAFGGSGGAVFPFIVGALAQAKGVKALQPVVLALLVAISGLWMLVPREGKRDEDILERESGEGVMVPN</sequence>
<dbReference type="EMBL" id="JAPEIS010000015">
    <property type="protein sequence ID" value="KAJ8058793.1"/>
    <property type="molecule type" value="Genomic_DNA"/>
</dbReference>
<name>A0A9X0AAU8_9HELO</name>
<accession>A0A9X0AAU8</accession>
<dbReference type="SUPFAM" id="SSF103473">
    <property type="entry name" value="MFS general substrate transporter"/>
    <property type="match status" value="1"/>
</dbReference>
<organism evidence="10 11">
    <name type="scientific">Sclerotinia nivalis</name>
    <dbReference type="NCBI Taxonomy" id="352851"/>
    <lineage>
        <taxon>Eukaryota</taxon>
        <taxon>Fungi</taxon>
        <taxon>Dikarya</taxon>
        <taxon>Ascomycota</taxon>
        <taxon>Pezizomycotina</taxon>
        <taxon>Leotiomycetes</taxon>
        <taxon>Helotiales</taxon>
        <taxon>Sclerotiniaceae</taxon>
        <taxon>Sclerotinia</taxon>
    </lineage>
</organism>
<feature type="transmembrane region" description="Helical" evidence="8">
    <location>
        <begin position="436"/>
        <end position="455"/>
    </location>
</feature>
<comment type="caution">
    <text evidence="10">The sequence shown here is derived from an EMBL/GenBank/DDBJ whole genome shotgun (WGS) entry which is preliminary data.</text>
</comment>
<dbReference type="Pfam" id="PF07690">
    <property type="entry name" value="MFS_1"/>
    <property type="match status" value="1"/>
</dbReference>
<keyword evidence="11" id="KW-1185">Reference proteome</keyword>
<evidence type="ECO:0000313" key="11">
    <source>
        <dbReference type="Proteomes" id="UP001152300"/>
    </source>
</evidence>
<evidence type="ECO:0000256" key="2">
    <source>
        <dbReference type="ARBA" id="ARBA00008335"/>
    </source>
</evidence>
<proteinExistence type="inferred from homology"/>
<dbReference type="Proteomes" id="UP001152300">
    <property type="component" value="Unassembled WGS sequence"/>
</dbReference>
<dbReference type="GO" id="GO:0022857">
    <property type="term" value="F:transmembrane transporter activity"/>
    <property type="evidence" value="ECO:0007669"/>
    <property type="project" value="InterPro"/>
</dbReference>
<feature type="transmembrane region" description="Helical" evidence="8">
    <location>
        <begin position="183"/>
        <end position="201"/>
    </location>
</feature>
<feature type="transmembrane region" description="Helical" evidence="8">
    <location>
        <begin position="213"/>
        <end position="235"/>
    </location>
</feature>
<feature type="transmembrane region" description="Helical" evidence="8">
    <location>
        <begin position="407"/>
        <end position="429"/>
    </location>
</feature>
<feature type="transmembrane region" description="Helical" evidence="8">
    <location>
        <begin position="349"/>
        <end position="366"/>
    </location>
</feature>
<evidence type="ECO:0000256" key="3">
    <source>
        <dbReference type="ARBA" id="ARBA00022448"/>
    </source>
</evidence>
<keyword evidence="6 8" id="KW-0472">Membrane</keyword>
<dbReference type="PROSITE" id="PS50850">
    <property type="entry name" value="MFS"/>
    <property type="match status" value="1"/>
</dbReference>
<evidence type="ECO:0000256" key="6">
    <source>
        <dbReference type="ARBA" id="ARBA00023136"/>
    </source>
</evidence>
<keyword evidence="5 8" id="KW-1133">Transmembrane helix</keyword>
<dbReference type="InterPro" id="IPR036259">
    <property type="entry name" value="MFS_trans_sf"/>
</dbReference>
<evidence type="ECO:0000256" key="1">
    <source>
        <dbReference type="ARBA" id="ARBA00004127"/>
    </source>
</evidence>
<feature type="domain" description="Major facilitator superfamily (MFS) profile" evidence="9">
    <location>
        <begin position="60"/>
        <end position="461"/>
    </location>
</feature>
<dbReference type="OrthoDB" id="413079at2759"/>
<evidence type="ECO:0000256" key="7">
    <source>
        <dbReference type="SAM" id="MobiDB-lite"/>
    </source>
</evidence>
<feature type="transmembrane region" description="Helical" evidence="8">
    <location>
        <begin position="125"/>
        <end position="143"/>
    </location>
</feature>
<protein>
    <recommendedName>
        <fullName evidence="9">Major facilitator superfamily (MFS) profile domain-containing protein</fullName>
    </recommendedName>
</protein>
<evidence type="ECO:0000256" key="4">
    <source>
        <dbReference type="ARBA" id="ARBA00022692"/>
    </source>
</evidence>